<dbReference type="SUPFAM" id="SSF103025">
    <property type="entry name" value="Folate-binding domain"/>
    <property type="match status" value="1"/>
</dbReference>
<reference evidence="2 3" key="1">
    <citation type="submission" date="2016-12" db="EMBL/GenBank/DDBJ databases">
        <title>Thioflexothrix psekupsii D3 genome sequencing and assembly.</title>
        <authorList>
            <person name="Fomenkov A."/>
            <person name="Vincze T."/>
            <person name="Grabovich M."/>
            <person name="Anton B.P."/>
            <person name="Dubinina G."/>
            <person name="Orlova M."/>
            <person name="Belousova E."/>
            <person name="Roberts R.J."/>
        </authorList>
    </citation>
    <scope>NUCLEOTIDE SEQUENCE [LARGE SCALE GENOMIC DNA]</scope>
    <source>
        <strain evidence="2">D3</strain>
    </source>
</reference>
<dbReference type="InterPro" id="IPR006222">
    <property type="entry name" value="GCVT_N"/>
</dbReference>
<proteinExistence type="predicted"/>
<accession>A0A251X9P7</accession>
<organism evidence="2 3">
    <name type="scientific">Thioflexithrix psekupsensis</name>
    <dbReference type="NCBI Taxonomy" id="1570016"/>
    <lineage>
        <taxon>Bacteria</taxon>
        <taxon>Pseudomonadati</taxon>
        <taxon>Pseudomonadota</taxon>
        <taxon>Gammaproteobacteria</taxon>
        <taxon>Thiotrichales</taxon>
        <taxon>Thioflexithrix</taxon>
    </lineage>
</organism>
<comment type="caution">
    <text evidence="2">The sequence shown here is derived from an EMBL/GenBank/DDBJ whole genome shotgun (WGS) entry which is preliminary data.</text>
</comment>
<dbReference type="Gene3D" id="2.40.30.160">
    <property type="match status" value="1"/>
</dbReference>
<dbReference type="EMBL" id="MSLT01000012">
    <property type="protein sequence ID" value="OUD14232.1"/>
    <property type="molecule type" value="Genomic_DNA"/>
</dbReference>
<dbReference type="Gene3D" id="3.30.70.1400">
    <property type="entry name" value="Aminomethyltransferase beta-barrel domains"/>
    <property type="match status" value="1"/>
</dbReference>
<sequence length="351" mass="39619">MNSEWRTFLHTQGAQFSQVDMVNDFGTPLQEQQQVLQTTVIVDLSHYGLIQARGEEASSFLQGQFTNDVRAIDEKTSHLSAWCNPKGRVISTFTLFKRHNAYCLLLPKDRVMGTLQRLQGYVLRSKVTLQHACDEYAIIGISGEQSTSVIVNGLGVEPPTEDYQVFTTDAVTLIKMAGIIPRYVIIAHPGLLQVFWQQTRLPAVSTHAWQLVDILSGYPQVTQINTETFVPQMLNYDLLNGIHFKKGCYTGQEIVARLHYLGQLKQRLFLGHIDCEFPPNIHAKLYAPDQERSVGEFVAIQPHPRGGYSALAVVEIAYANNESLLRLNNANKDRFQFRELPYQAALNEAIK</sequence>
<dbReference type="PANTHER" id="PTHR22602">
    <property type="entry name" value="TRANSFERASE CAF17, MITOCHONDRIAL-RELATED"/>
    <property type="match status" value="1"/>
</dbReference>
<dbReference type="InterPro" id="IPR045179">
    <property type="entry name" value="YgfZ/GcvT"/>
</dbReference>
<protein>
    <recommendedName>
        <fullName evidence="1">GCVT N-terminal domain-containing protein</fullName>
    </recommendedName>
</protein>
<dbReference type="Gene3D" id="3.30.70.1630">
    <property type="match status" value="1"/>
</dbReference>
<feature type="domain" description="GCVT N-terminal" evidence="1">
    <location>
        <begin position="15"/>
        <end position="153"/>
    </location>
</feature>
<dbReference type="GO" id="GO:0016226">
    <property type="term" value="P:iron-sulfur cluster assembly"/>
    <property type="evidence" value="ECO:0007669"/>
    <property type="project" value="TreeGrafter"/>
</dbReference>
<evidence type="ECO:0000313" key="3">
    <source>
        <dbReference type="Proteomes" id="UP000194798"/>
    </source>
</evidence>
<dbReference type="Proteomes" id="UP000194798">
    <property type="component" value="Unassembled WGS sequence"/>
</dbReference>
<dbReference type="NCBIfam" id="TIGR03317">
    <property type="entry name" value="ygfZ_signature"/>
    <property type="match status" value="1"/>
</dbReference>
<dbReference type="Pfam" id="PF01571">
    <property type="entry name" value="GCV_T"/>
    <property type="match status" value="1"/>
</dbReference>
<dbReference type="PANTHER" id="PTHR22602:SF0">
    <property type="entry name" value="TRANSFERASE CAF17, MITOCHONDRIAL-RELATED"/>
    <property type="match status" value="1"/>
</dbReference>
<evidence type="ECO:0000259" key="1">
    <source>
        <dbReference type="Pfam" id="PF01571"/>
    </source>
</evidence>
<evidence type="ECO:0000313" key="2">
    <source>
        <dbReference type="EMBL" id="OUD14232.1"/>
    </source>
</evidence>
<dbReference type="AlphaFoldDB" id="A0A251X9P7"/>
<name>A0A251X9P7_9GAMM</name>
<gene>
    <name evidence="2" type="ORF">TPSD3_07845</name>
</gene>
<keyword evidence="3" id="KW-1185">Reference proteome</keyword>
<dbReference type="InterPro" id="IPR017703">
    <property type="entry name" value="YgfZ/GCV_T_CS"/>
</dbReference>